<keyword evidence="2" id="KW-0808">Transferase</keyword>
<dbReference type="PANTHER" id="PTHR47816">
    <property type="entry name" value="RIBOSOMAL RNA SMALL SUBUNIT METHYLTRANSFERASE C"/>
    <property type="match status" value="1"/>
</dbReference>
<feature type="domain" description="Methyltransferase small" evidence="3">
    <location>
        <begin position="29"/>
        <end position="194"/>
    </location>
</feature>
<name>A0A919FPB7_9ACTN</name>
<dbReference type="Proteomes" id="UP000617734">
    <property type="component" value="Unassembled WGS sequence"/>
</dbReference>
<keyword evidence="1 4" id="KW-0489">Methyltransferase</keyword>
<evidence type="ECO:0000313" key="5">
    <source>
        <dbReference type="Proteomes" id="UP000617734"/>
    </source>
</evidence>
<reference evidence="4" key="1">
    <citation type="journal article" date="2014" name="Int. J. Syst. Evol. Microbiol.">
        <title>Complete genome sequence of Corynebacterium casei LMG S-19264T (=DSM 44701T), isolated from a smear-ripened cheese.</title>
        <authorList>
            <consortium name="US DOE Joint Genome Institute (JGI-PGF)"/>
            <person name="Walter F."/>
            <person name="Albersmeier A."/>
            <person name="Kalinowski J."/>
            <person name="Ruckert C."/>
        </authorList>
    </citation>
    <scope>NUCLEOTIDE SEQUENCE</scope>
    <source>
        <strain evidence="4">JCM 4646</strain>
    </source>
</reference>
<dbReference type="AlphaFoldDB" id="A0A919FPB7"/>
<dbReference type="InterPro" id="IPR046977">
    <property type="entry name" value="RsmC/RlmG"/>
</dbReference>
<dbReference type="Pfam" id="PF05175">
    <property type="entry name" value="MTS"/>
    <property type="match status" value="1"/>
</dbReference>
<proteinExistence type="predicted"/>
<dbReference type="PANTHER" id="PTHR47816:SF4">
    <property type="entry name" value="RIBOSOMAL RNA SMALL SUBUNIT METHYLTRANSFERASE C"/>
    <property type="match status" value="1"/>
</dbReference>
<dbReference type="InterPro" id="IPR029063">
    <property type="entry name" value="SAM-dependent_MTases_sf"/>
</dbReference>
<dbReference type="CDD" id="cd02440">
    <property type="entry name" value="AdoMet_MTases"/>
    <property type="match status" value="1"/>
</dbReference>
<keyword evidence="5" id="KW-1185">Reference proteome</keyword>
<evidence type="ECO:0000313" key="4">
    <source>
        <dbReference type="EMBL" id="GHH69965.1"/>
    </source>
</evidence>
<dbReference type="GO" id="GO:0032259">
    <property type="term" value="P:methylation"/>
    <property type="evidence" value="ECO:0007669"/>
    <property type="project" value="UniProtKB-KW"/>
</dbReference>
<gene>
    <name evidence="4" type="ORF">GCM10018781_29160</name>
</gene>
<dbReference type="EMBL" id="BNBO01000013">
    <property type="protein sequence ID" value="GHH69965.1"/>
    <property type="molecule type" value="Genomic_DNA"/>
</dbReference>
<dbReference type="RefSeq" id="WP_190211245.1">
    <property type="nucleotide sequence ID" value="NZ_JBEXOU010000096.1"/>
</dbReference>
<organism evidence="4 5">
    <name type="scientific">Kitasatospora indigofera</name>
    <dbReference type="NCBI Taxonomy" id="67307"/>
    <lineage>
        <taxon>Bacteria</taxon>
        <taxon>Bacillati</taxon>
        <taxon>Actinomycetota</taxon>
        <taxon>Actinomycetes</taxon>
        <taxon>Kitasatosporales</taxon>
        <taxon>Streptomycetaceae</taxon>
        <taxon>Kitasatospora</taxon>
    </lineage>
</organism>
<evidence type="ECO:0000256" key="1">
    <source>
        <dbReference type="ARBA" id="ARBA00022603"/>
    </source>
</evidence>
<dbReference type="InterPro" id="IPR007848">
    <property type="entry name" value="Small_mtfrase_dom"/>
</dbReference>
<comment type="caution">
    <text evidence="4">The sequence shown here is derived from an EMBL/GenBank/DDBJ whole genome shotgun (WGS) entry which is preliminary data.</text>
</comment>
<reference evidence="4" key="2">
    <citation type="submission" date="2020-09" db="EMBL/GenBank/DDBJ databases">
        <authorList>
            <person name="Sun Q."/>
            <person name="Ohkuma M."/>
        </authorList>
    </citation>
    <scope>NUCLEOTIDE SEQUENCE</scope>
    <source>
        <strain evidence="4">JCM 4646</strain>
    </source>
</reference>
<dbReference type="GO" id="GO:0008757">
    <property type="term" value="F:S-adenosylmethionine-dependent methyltransferase activity"/>
    <property type="evidence" value="ECO:0007669"/>
    <property type="project" value="InterPro"/>
</dbReference>
<sequence>MSGSHYFTSAPDVVSERRPITVTLPDITLELTTDTGVFSRSRLDPGTRILLEHAPPPRVKGPILDMGCGYGPIALTWASRRKRSAVWAVDINTRALDLVTDNAKALGLNNVQAVLPDDVPEDLRFTAIYSNPPIRIGKGALHRLLHRWLPRLTPDGSAFLVVQRNLGSDSLQKWLNTEGYPTTRVTSVNGFRILEARPRPEAAGTDTGRGTTS</sequence>
<protein>
    <submittedName>
        <fullName evidence="4">16S RNA G1207 methylase RsmC</fullName>
    </submittedName>
</protein>
<dbReference type="SUPFAM" id="SSF53335">
    <property type="entry name" value="S-adenosyl-L-methionine-dependent methyltransferases"/>
    <property type="match status" value="1"/>
</dbReference>
<evidence type="ECO:0000259" key="3">
    <source>
        <dbReference type="Pfam" id="PF05175"/>
    </source>
</evidence>
<evidence type="ECO:0000256" key="2">
    <source>
        <dbReference type="ARBA" id="ARBA00022679"/>
    </source>
</evidence>
<accession>A0A919FPB7</accession>
<dbReference type="Gene3D" id="3.40.50.150">
    <property type="entry name" value="Vaccinia Virus protein VP39"/>
    <property type="match status" value="1"/>
</dbReference>